<sequence>MRKEYGIFHNSVINEANGHLGRDNLTKLKEVQDVEGLIA</sequence>
<keyword evidence="1" id="KW-0614">Plasmid</keyword>
<accession>W5SB84</accession>
<gene>
    <name evidence="1" type="ORF">BHY_1007</name>
</gene>
<protein>
    <submittedName>
        <fullName evidence="1">Uncharacterized protein</fullName>
    </submittedName>
</protein>
<dbReference type="HOGENOM" id="CLU_3305712_0_0_12"/>
<geneLocation type="plasmid" evidence="1">
    <name>unnamed</name>
</geneLocation>
<organism evidence="1">
    <name type="scientific">Borrelia nietonii YOR</name>
    <dbReference type="NCBI Taxonomy" id="1293576"/>
    <lineage>
        <taxon>Bacteria</taxon>
        <taxon>Pseudomonadati</taxon>
        <taxon>Spirochaetota</taxon>
        <taxon>Spirochaetia</taxon>
        <taxon>Spirochaetales</taxon>
        <taxon>Borreliaceae</taxon>
        <taxon>Borrelia</taxon>
        <taxon>Borrelia nietonii</taxon>
    </lineage>
</organism>
<proteinExistence type="predicted"/>
<evidence type="ECO:0000313" key="1">
    <source>
        <dbReference type="EMBL" id="AHH03958.1"/>
    </source>
</evidence>
<dbReference type="AlphaFoldDB" id="W5SB84"/>
<dbReference type="EMBL" id="CP004154">
    <property type="protein sequence ID" value="AHH03958.1"/>
    <property type="molecule type" value="Genomic_DNA"/>
</dbReference>
<name>W5SB84_9SPIR</name>
<reference evidence="1" key="1">
    <citation type="submission" date="2013-02" db="EMBL/GenBank/DDBJ databases">
        <title>Comparative genomics of Borrelia species.</title>
        <authorList>
            <person name="Schwan T.G."/>
            <person name="Raffel S.J."/>
            <person name="Porcella S.F."/>
        </authorList>
    </citation>
    <scope>NUCLEOTIDE SEQUENCE</scope>
    <source>
        <strain evidence="1">YOR</strain>
        <plasmid evidence="1">unnamed</plasmid>
    </source>
</reference>